<keyword evidence="2" id="KW-0378">Hydrolase</keyword>
<feature type="transmembrane region" description="Helical" evidence="1">
    <location>
        <begin position="6"/>
        <end position="26"/>
    </location>
</feature>
<dbReference type="InterPro" id="IPR043504">
    <property type="entry name" value="Peptidase_S1_PA_chymotrypsin"/>
</dbReference>
<evidence type="ECO:0000256" key="1">
    <source>
        <dbReference type="SAM" id="Phobius"/>
    </source>
</evidence>
<gene>
    <name evidence="2" type="ORF">F8M41_017196</name>
</gene>
<keyword evidence="3" id="KW-1185">Reference proteome</keyword>
<dbReference type="EMBL" id="WTPW01000040">
    <property type="protein sequence ID" value="KAF0555473.1"/>
    <property type="molecule type" value="Genomic_DNA"/>
</dbReference>
<dbReference type="GO" id="GO:0006508">
    <property type="term" value="P:proteolysis"/>
    <property type="evidence" value="ECO:0007669"/>
    <property type="project" value="UniProtKB-KW"/>
</dbReference>
<organism evidence="2 3">
    <name type="scientific">Gigaspora margarita</name>
    <dbReference type="NCBI Taxonomy" id="4874"/>
    <lineage>
        <taxon>Eukaryota</taxon>
        <taxon>Fungi</taxon>
        <taxon>Fungi incertae sedis</taxon>
        <taxon>Mucoromycota</taxon>
        <taxon>Glomeromycotina</taxon>
        <taxon>Glomeromycetes</taxon>
        <taxon>Diversisporales</taxon>
        <taxon>Gigasporaceae</taxon>
        <taxon>Gigaspora</taxon>
    </lineage>
</organism>
<keyword evidence="2" id="KW-0645">Protease</keyword>
<dbReference type="InterPro" id="IPR009003">
    <property type="entry name" value="Peptidase_S1_PA"/>
</dbReference>
<keyword evidence="1" id="KW-0472">Membrane</keyword>
<keyword evidence="1" id="KW-0812">Transmembrane</keyword>
<evidence type="ECO:0000313" key="3">
    <source>
        <dbReference type="Proteomes" id="UP000439903"/>
    </source>
</evidence>
<protein>
    <submittedName>
        <fullName evidence="2">Serine protease</fullName>
    </submittedName>
</protein>
<accession>A0A8H4EUQ6</accession>
<dbReference type="Proteomes" id="UP000439903">
    <property type="component" value="Unassembled WGS sequence"/>
</dbReference>
<dbReference type="SUPFAM" id="SSF50494">
    <property type="entry name" value="Trypsin-like serine proteases"/>
    <property type="match status" value="1"/>
</dbReference>
<reference evidence="2 3" key="1">
    <citation type="journal article" date="2019" name="Environ. Microbiol.">
        <title>At the nexus of three kingdoms: the genome of the mycorrhizal fungus Gigaspora margarita provides insights into plant, endobacterial and fungal interactions.</title>
        <authorList>
            <person name="Venice F."/>
            <person name="Ghignone S."/>
            <person name="Salvioli di Fossalunga A."/>
            <person name="Amselem J."/>
            <person name="Novero M."/>
            <person name="Xianan X."/>
            <person name="Sedzielewska Toro K."/>
            <person name="Morin E."/>
            <person name="Lipzen A."/>
            <person name="Grigoriev I.V."/>
            <person name="Henrissat B."/>
            <person name="Martin F.M."/>
            <person name="Bonfante P."/>
        </authorList>
    </citation>
    <scope>NUCLEOTIDE SEQUENCE [LARGE SCALE GENOMIC DNA]</scope>
    <source>
        <strain evidence="2 3">BEG34</strain>
    </source>
</reference>
<dbReference type="AlphaFoldDB" id="A0A8H4EUQ6"/>
<dbReference type="OrthoDB" id="9985147at2759"/>
<evidence type="ECO:0000313" key="2">
    <source>
        <dbReference type="EMBL" id="KAF0555473.1"/>
    </source>
</evidence>
<comment type="caution">
    <text evidence="2">The sequence shown here is derived from an EMBL/GenBank/DDBJ whole genome shotgun (WGS) entry which is preliminary data.</text>
</comment>
<name>A0A8H4EUQ6_GIGMA</name>
<proteinExistence type="predicted"/>
<dbReference type="GO" id="GO:0008233">
    <property type="term" value="F:peptidase activity"/>
    <property type="evidence" value="ECO:0007669"/>
    <property type="project" value="UniProtKB-KW"/>
</dbReference>
<keyword evidence="1" id="KW-1133">Transmembrane helix</keyword>
<dbReference type="Gene3D" id="2.40.10.10">
    <property type="entry name" value="Trypsin-like serine proteases"/>
    <property type="match status" value="2"/>
</dbReference>
<sequence>MNKNVSLYLSIALIAMTVISSIASVISQRNYISNTRVFQTSEKIKGASRFENKYKISKGNKARSENKIYSQNEIVQPFFSVVNPNHNYPIGLFLYEDEEIEDFCTASVINTANGNIGLTAIHCLLDEDGDPHDLNFLSFSPGYDAGTNGPLGSISVVATAMPENPQNNDYALVRFEFDDPSGGDATLQDYTGALGWRFDIGDDEPTTVYGYPEDGDMGYCVRDGEHLCKWYGITEISGITHVISDMDLGEGASGGPFISQYETETNLGFAYAIYSGYNTKSNASFGDIWDEDIFLDLLLEITP</sequence>